<gene>
    <name evidence="2" type="ORF">G5B91_33900</name>
</gene>
<proteinExistence type="predicted"/>
<name>A0A6G6J7I5_PSENT</name>
<dbReference type="AlphaFoldDB" id="A0A6G6J7I5"/>
<organism evidence="2 3">
    <name type="scientific">Pseudomonas nitroreducens</name>
    <dbReference type="NCBI Taxonomy" id="46680"/>
    <lineage>
        <taxon>Bacteria</taxon>
        <taxon>Pseudomonadati</taxon>
        <taxon>Pseudomonadota</taxon>
        <taxon>Gammaproteobacteria</taxon>
        <taxon>Pseudomonadales</taxon>
        <taxon>Pseudomonadaceae</taxon>
        <taxon>Pseudomonas</taxon>
    </lineage>
</organism>
<evidence type="ECO:0000313" key="3">
    <source>
        <dbReference type="Proteomes" id="UP000501063"/>
    </source>
</evidence>
<dbReference type="EMBL" id="CP049142">
    <property type="protein sequence ID" value="QIE91345.1"/>
    <property type="molecule type" value="Genomic_DNA"/>
</dbReference>
<sequence>MASESNISVTKIAAYAESPDDFIRAGGKAYNLKATQFGNRAHARIGRAPSKLVFAIAAVLIIAALFYFRVIP</sequence>
<dbReference type="KEGG" id="pnt:G5B91_33900"/>
<dbReference type="RefSeq" id="WP_024767852.1">
    <property type="nucleotide sequence ID" value="NZ_CP049142.1"/>
</dbReference>
<accession>A0A6G6J7I5</accession>
<keyword evidence="2" id="KW-0614">Plasmid</keyword>
<dbReference type="Proteomes" id="UP000501063">
    <property type="component" value="Plasmid pPniHBP1_1"/>
</dbReference>
<keyword evidence="1" id="KW-0472">Membrane</keyword>
<keyword evidence="1" id="KW-1133">Transmembrane helix</keyword>
<feature type="transmembrane region" description="Helical" evidence="1">
    <location>
        <begin position="52"/>
        <end position="71"/>
    </location>
</feature>
<protein>
    <submittedName>
        <fullName evidence="2">Uncharacterized protein</fullName>
    </submittedName>
</protein>
<reference evidence="2 3" key="1">
    <citation type="submission" date="2020-02" db="EMBL/GenBank/DDBJ databases">
        <title>Integrative conjugative elements (ICEs) and plasmids drive adaptation of Pseudomonas nitroreducens strain HBP1 to wastewater environment.</title>
        <authorList>
            <person name="Sentchilo V."/>
            <person name="Carraro N."/>
            <person name="Bertelli C."/>
            <person name="van der Meer J.R."/>
        </authorList>
    </citation>
    <scope>NUCLEOTIDE SEQUENCE [LARGE SCALE GENOMIC DNA]</scope>
    <source>
        <strain evidence="2 3">HBP1</strain>
        <plasmid evidence="3">ppnihbp1_1</plasmid>
    </source>
</reference>
<geneLocation type="plasmid" evidence="3">
    <name>ppnihbp1_1</name>
</geneLocation>
<evidence type="ECO:0000313" key="2">
    <source>
        <dbReference type="EMBL" id="QIE91345.1"/>
    </source>
</evidence>
<evidence type="ECO:0000256" key="1">
    <source>
        <dbReference type="SAM" id="Phobius"/>
    </source>
</evidence>
<keyword evidence="1" id="KW-0812">Transmembrane</keyword>